<name>A0A5M9ZG98_9BIFI</name>
<dbReference type="Proteomes" id="UP000410049">
    <property type="component" value="Unassembled WGS sequence"/>
</dbReference>
<accession>A0A5M9ZG98</accession>
<sequence>MFDPFDETWWRAGASLNWWDSEFAEPTGWMPDPDRALAWLRAHRPAAVCALALLRSYRTCETGQLHGLEPMLPAAPGAMLWRSMASLGLVDLGYPINVDGRGAWFGPNAPFTAVRIAQHHTIRGRLAPLGLTPMETASIGPGTLRAQRQYDRHNLITTGMAVSARRAGWLTAGEGWCQFSRITGDGEDGEGGPDLALMGETDLVFVEMTASMGLTLESKFRKWDRILDHPAAGRIHVVWPAGGRGRGAAEIVRRLDGLCADRPRQHAADAAEWTRTLACRDGFAPAPGRPRSPDRWGHRDMARLGAVYGMPAAGSWRLPERLSGRYWG</sequence>
<dbReference type="AlphaFoldDB" id="A0A5M9ZG98"/>
<reference evidence="1 2" key="1">
    <citation type="journal article" date="2019" name="Syst. Appl. Microbiol.">
        <title>Characterization of Bifidobacterium species in feaces of the Egyptian fruit bat: Description of B. vespertilionis sp. nov. and B. rousetti sp. nov.</title>
        <authorList>
            <person name="Modesto M."/>
            <person name="Satti M."/>
            <person name="Watanabe K."/>
            <person name="Puglisi E."/>
            <person name="Morelli L."/>
            <person name="Huang C.-H."/>
            <person name="Liou J.-S."/>
            <person name="Miyashita M."/>
            <person name="Tamura T."/>
            <person name="Saito S."/>
            <person name="Mori K."/>
            <person name="Huang L."/>
            <person name="Sciavilla P."/>
            <person name="Sandri C."/>
            <person name="Spiezio C."/>
            <person name="Vitali F."/>
            <person name="Cavalieri D."/>
            <person name="Perpetuini G."/>
            <person name="Tofalo R."/>
            <person name="Bonetti A."/>
            <person name="Arita M."/>
            <person name="Mattarelli P."/>
        </authorList>
    </citation>
    <scope>NUCLEOTIDE SEQUENCE [LARGE SCALE GENOMIC DNA]</scope>
    <source>
        <strain evidence="1 2">RST17</strain>
    </source>
</reference>
<evidence type="ECO:0000313" key="1">
    <source>
        <dbReference type="EMBL" id="KAA8825359.1"/>
    </source>
</evidence>
<gene>
    <name evidence="1" type="ORF">EMO91_12390</name>
</gene>
<protein>
    <submittedName>
        <fullName evidence="1">Uncharacterized protein</fullName>
    </submittedName>
</protein>
<evidence type="ECO:0000313" key="2">
    <source>
        <dbReference type="Proteomes" id="UP000410049"/>
    </source>
</evidence>
<dbReference type="RefSeq" id="WP_150380196.1">
    <property type="nucleotide sequence ID" value="NZ_RZUH01000017.1"/>
</dbReference>
<dbReference type="EMBL" id="RZUH01000017">
    <property type="protein sequence ID" value="KAA8825359.1"/>
    <property type="molecule type" value="Genomic_DNA"/>
</dbReference>
<organism evidence="1 2">
    <name type="scientific">Bifidobacterium myosotis</name>
    <dbReference type="NCBI Taxonomy" id="1630166"/>
    <lineage>
        <taxon>Bacteria</taxon>
        <taxon>Bacillati</taxon>
        <taxon>Actinomycetota</taxon>
        <taxon>Actinomycetes</taxon>
        <taxon>Bifidobacteriales</taxon>
        <taxon>Bifidobacteriaceae</taxon>
        <taxon>Bifidobacterium</taxon>
    </lineage>
</organism>
<proteinExistence type="predicted"/>
<comment type="caution">
    <text evidence="1">The sequence shown here is derived from an EMBL/GenBank/DDBJ whole genome shotgun (WGS) entry which is preliminary data.</text>
</comment>